<proteinExistence type="predicted"/>
<organism evidence="1 2">
    <name type="scientific">Anaerotruncus colihominis DSM 17241</name>
    <dbReference type="NCBI Taxonomy" id="445972"/>
    <lineage>
        <taxon>Bacteria</taxon>
        <taxon>Bacillati</taxon>
        <taxon>Bacillota</taxon>
        <taxon>Clostridia</taxon>
        <taxon>Eubacteriales</taxon>
        <taxon>Oscillospiraceae</taxon>
        <taxon>Anaerotruncus</taxon>
    </lineage>
</organism>
<dbReference type="EMBL" id="ABGD02000014">
    <property type="protein sequence ID" value="EDS11381.1"/>
    <property type="molecule type" value="Genomic_DNA"/>
</dbReference>
<dbReference type="Proteomes" id="UP000003803">
    <property type="component" value="Unassembled WGS sequence"/>
</dbReference>
<gene>
    <name evidence="1" type="ORF">ANACOL_02002</name>
</gene>
<name>B0PB50_9FIRM</name>
<keyword evidence="2" id="KW-1185">Reference proteome</keyword>
<dbReference type="AlphaFoldDB" id="B0PB50"/>
<comment type="caution">
    <text evidence="1">The sequence shown here is derived from an EMBL/GenBank/DDBJ whole genome shotgun (WGS) entry which is preliminary data.</text>
</comment>
<protein>
    <submittedName>
        <fullName evidence="1">Uncharacterized protein</fullName>
    </submittedName>
</protein>
<evidence type="ECO:0000313" key="1">
    <source>
        <dbReference type="EMBL" id="EDS11381.1"/>
    </source>
</evidence>
<reference evidence="1" key="1">
    <citation type="submission" date="2007-11" db="EMBL/GenBank/DDBJ databases">
        <authorList>
            <person name="Fulton L."/>
            <person name="Clifton S."/>
            <person name="Fulton B."/>
            <person name="Xu J."/>
            <person name="Minx P."/>
            <person name="Pepin K.H."/>
            <person name="Johnson M."/>
            <person name="Thiruvilangam P."/>
            <person name="Bhonagiri V."/>
            <person name="Nash W.E."/>
            <person name="Mardis E.R."/>
            <person name="Wilson R.K."/>
        </authorList>
    </citation>
    <scope>NUCLEOTIDE SEQUENCE [LARGE SCALE GENOMIC DNA]</scope>
    <source>
        <strain evidence="1">DSM 17241</strain>
    </source>
</reference>
<evidence type="ECO:0000313" key="2">
    <source>
        <dbReference type="Proteomes" id="UP000003803"/>
    </source>
</evidence>
<accession>B0PB50</accession>
<reference evidence="1" key="2">
    <citation type="submission" date="2013-09" db="EMBL/GenBank/DDBJ databases">
        <title>Draft genome sequence of Anaerotruncus colihominis(DSM 17241).</title>
        <authorList>
            <person name="Sudarsanam P."/>
            <person name="Ley R."/>
            <person name="Guruge J."/>
            <person name="Turnbaugh P.J."/>
            <person name="Mahowald M."/>
            <person name="Liep D."/>
            <person name="Gordon J."/>
        </authorList>
    </citation>
    <scope>NUCLEOTIDE SEQUENCE</scope>
    <source>
        <strain evidence="1">DSM 17241</strain>
    </source>
</reference>
<sequence length="47" mass="6032">MRLHWLHILFIMCIQYSTGKGWEQDKKEIFIKLNLEKYFFQWYAYDR</sequence>
<dbReference type="HOGENOM" id="CLU_3163921_0_0_9"/>